<sequence length="402" mass="46334">MSALAAYPTLPLPAYKSKLQIVEDESGLHVRRRVGSNGIVVFLSLWWLFWTFGCGVLVFLLIDHPSWGTVLFAIPFFALWVGTPFLIRCEMWGMEELVLGEVALSYRKGVRKFARQWTVPRVDIRRVCIVFGDLRNSENELELYGLLIKTHGESFIFADGAQLPECKTILEILAERLEQADRDGDEIVDWDQRHIAPEDVEIVGISDVPRSQPDGSRICCAQADDTSQFTSLPNSRREIVLAVVGVAFLNLFWNGIVGVFIYKLITDFEWLLFFFLIPFEVIGVSLIGYFVWMLLTPWKSVSYAFTSHNIGRRFRLGRFRRDRYYDAGRLNRIELRWTDNPQVLGDRDKHSFHELGDDSPCSLAFVDNDNRDTLEIFSLTEAEARWMADVLLRGYHGDWFEN</sequence>
<evidence type="ECO:0000256" key="1">
    <source>
        <dbReference type="SAM" id="Phobius"/>
    </source>
</evidence>
<organism evidence="2 3">
    <name type="scientific">Symmachiella macrocystis</name>
    <dbReference type="NCBI Taxonomy" id="2527985"/>
    <lineage>
        <taxon>Bacteria</taxon>
        <taxon>Pseudomonadati</taxon>
        <taxon>Planctomycetota</taxon>
        <taxon>Planctomycetia</taxon>
        <taxon>Planctomycetales</taxon>
        <taxon>Planctomycetaceae</taxon>
        <taxon>Symmachiella</taxon>
    </lineage>
</organism>
<keyword evidence="1" id="KW-0812">Transmembrane</keyword>
<feature type="transmembrane region" description="Helical" evidence="1">
    <location>
        <begin position="68"/>
        <end position="87"/>
    </location>
</feature>
<evidence type="ECO:0000313" key="2">
    <source>
        <dbReference type="EMBL" id="TWU13963.1"/>
    </source>
</evidence>
<protein>
    <submittedName>
        <fullName evidence="2">Uncharacterized protein</fullName>
    </submittedName>
</protein>
<keyword evidence="1" id="KW-0472">Membrane</keyword>
<dbReference type="AlphaFoldDB" id="A0A5C6BP47"/>
<keyword evidence="1" id="KW-1133">Transmembrane helix</keyword>
<accession>A0A5C6BP47</accession>
<feature type="transmembrane region" description="Helical" evidence="1">
    <location>
        <begin position="239"/>
        <end position="265"/>
    </location>
</feature>
<dbReference type="RefSeq" id="WP_146371215.1">
    <property type="nucleotide sequence ID" value="NZ_SJPP01000001.1"/>
</dbReference>
<dbReference type="EMBL" id="SJPP01000001">
    <property type="protein sequence ID" value="TWU13963.1"/>
    <property type="molecule type" value="Genomic_DNA"/>
</dbReference>
<feature type="transmembrane region" description="Helical" evidence="1">
    <location>
        <begin position="39"/>
        <end position="62"/>
    </location>
</feature>
<name>A0A5C6BP47_9PLAN</name>
<dbReference type="OrthoDB" id="8082231at2"/>
<gene>
    <name evidence="2" type="ORF">CA54_28050</name>
</gene>
<reference evidence="2 3" key="1">
    <citation type="submission" date="2019-02" db="EMBL/GenBank/DDBJ databases">
        <title>Deep-cultivation of Planctomycetes and their phenomic and genomic characterization uncovers novel biology.</title>
        <authorList>
            <person name="Wiegand S."/>
            <person name="Jogler M."/>
            <person name="Boedeker C."/>
            <person name="Pinto D."/>
            <person name="Vollmers J."/>
            <person name="Rivas-Marin E."/>
            <person name="Kohn T."/>
            <person name="Peeters S.H."/>
            <person name="Heuer A."/>
            <person name="Rast P."/>
            <person name="Oberbeckmann S."/>
            <person name="Bunk B."/>
            <person name="Jeske O."/>
            <person name="Meyerdierks A."/>
            <person name="Storesund J.E."/>
            <person name="Kallscheuer N."/>
            <person name="Luecker S."/>
            <person name="Lage O.M."/>
            <person name="Pohl T."/>
            <person name="Merkel B.J."/>
            <person name="Hornburger P."/>
            <person name="Mueller R.-W."/>
            <person name="Bruemmer F."/>
            <person name="Labrenz M."/>
            <person name="Spormann A.M."/>
            <person name="Op Den Camp H."/>
            <person name="Overmann J."/>
            <person name="Amann R."/>
            <person name="Jetten M.S.M."/>
            <person name="Mascher T."/>
            <person name="Medema M.H."/>
            <person name="Devos D.P."/>
            <person name="Kaster A.-K."/>
            <person name="Ovreas L."/>
            <person name="Rohde M."/>
            <person name="Galperin M.Y."/>
            <person name="Jogler C."/>
        </authorList>
    </citation>
    <scope>NUCLEOTIDE SEQUENCE [LARGE SCALE GENOMIC DNA]</scope>
    <source>
        <strain evidence="2 3">CA54</strain>
    </source>
</reference>
<proteinExistence type="predicted"/>
<keyword evidence="3" id="KW-1185">Reference proteome</keyword>
<dbReference type="Proteomes" id="UP000320735">
    <property type="component" value="Unassembled WGS sequence"/>
</dbReference>
<evidence type="ECO:0000313" key="3">
    <source>
        <dbReference type="Proteomes" id="UP000320735"/>
    </source>
</evidence>
<feature type="transmembrane region" description="Helical" evidence="1">
    <location>
        <begin position="271"/>
        <end position="295"/>
    </location>
</feature>
<comment type="caution">
    <text evidence="2">The sequence shown here is derived from an EMBL/GenBank/DDBJ whole genome shotgun (WGS) entry which is preliminary data.</text>
</comment>